<name>A0A2S5Z648_9GAMM</name>
<sequence>MATNKDTQVANPIIRLFAEFVVNVMNEFLSQFQRDHYVSVSSAAYIATNYAGECVIFRAIHVDGDAACALLGSLRDILQELTSGITGARSLFDPPAGDSLNSDELMWVQMQIEEFVERHSGKKIGMPFGVQFELGGDVVMPIQGRFCERPLRQTVTEQVEGVAWPDGFSEQSNRIQLIRVDAAGYLERGPLVFQANDASLIRVACEGNFRRRFCRFTGIKTRDSAGKNEFLQLTSLELCNEDSVNSTLFQDFDNAGGT</sequence>
<keyword evidence="2" id="KW-1185">Reference proteome</keyword>
<protein>
    <submittedName>
        <fullName evidence="1">Uncharacterized protein</fullName>
    </submittedName>
</protein>
<dbReference type="OrthoDB" id="5242242at2"/>
<dbReference type="AlphaFoldDB" id="A0A2S5Z648"/>
<gene>
    <name evidence="1" type="ORF">KEHDKFFH_17635</name>
</gene>
<dbReference type="Proteomes" id="UP000239917">
    <property type="component" value="Unassembled WGS sequence"/>
</dbReference>
<evidence type="ECO:0000313" key="1">
    <source>
        <dbReference type="EMBL" id="PPI82857.1"/>
    </source>
</evidence>
<reference evidence="1 2" key="1">
    <citation type="submission" date="2018-01" db="EMBL/GenBank/DDBJ databases">
        <title>Complete genome sequences of the type strains of Marinobacter flavimaris and Marinobacter maroccanus.</title>
        <authorList>
            <person name="Palau M."/>
            <person name="Boujida N."/>
            <person name="Manresa A."/>
            <person name="Minana-Galbis D."/>
        </authorList>
    </citation>
    <scope>NUCLEOTIDE SEQUENCE [LARGE SCALE GENOMIC DNA]</scope>
    <source>
        <strain evidence="1 2">N4</strain>
    </source>
</reference>
<dbReference type="RefSeq" id="WP_104323124.1">
    <property type="nucleotide sequence ID" value="NZ_PSSX01000021.1"/>
</dbReference>
<evidence type="ECO:0000313" key="2">
    <source>
        <dbReference type="Proteomes" id="UP000239917"/>
    </source>
</evidence>
<proteinExistence type="predicted"/>
<organism evidence="1 2">
    <name type="scientific">Marinobacter maroccanus</name>
    <dbReference type="NCBI Taxonomy" id="2055143"/>
    <lineage>
        <taxon>Bacteria</taxon>
        <taxon>Pseudomonadati</taxon>
        <taxon>Pseudomonadota</taxon>
        <taxon>Gammaproteobacteria</taxon>
        <taxon>Pseudomonadales</taxon>
        <taxon>Marinobacteraceae</taxon>
        <taxon>Marinobacter</taxon>
    </lineage>
</organism>
<accession>A0A2S5Z648</accession>
<comment type="caution">
    <text evidence="1">The sequence shown here is derived from an EMBL/GenBank/DDBJ whole genome shotgun (WGS) entry which is preliminary data.</text>
</comment>
<dbReference type="EMBL" id="PSSX01000021">
    <property type="protein sequence ID" value="PPI82857.1"/>
    <property type="molecule type" value="Genomic_DNA"/>
</dbReference>